<accession>A0A4C1ZWQ0</accession>
<feature type="region of interest" description="Disordered" evidence="1">
    <location>
        <begin position="54"/>
        <end position="79"/>
    </location>
</feature>
<comment type="caution">
    <text evidence="2">The sequence shown here is derived from an EMBL/GenBank/DDBJ whole genome shotgun (WGS) entry which is preliminary data.</text>
</comment>
<protein>
    <submittedName>
        <fullName evidence="2">Uncharacterized protein</fullName>
    </submittedName>
</protein>
<organism evidence="2 3">
    <name type="scientific">Eumeta variegata</name>
    <name type="common">Bagworm moth</name>
    <name type="synonym">Eumeta japonica</name>
    <dbReference type="NCBI Taxonomy" id="151549"/>
    <lineage>
        <taxon>Eukaryota</taxon>
        <taxon>Metazoa</taxon>
        <taxon>Ecdysozoa</taxon>
        <taxon>Arthropoda</taxon>
        <taxon>Hexapoda</taxon>
        <taxon>Insecta</taxon>
        <taxon>Pterygota</taxon>
        <taxon>Neoptera</taxon>
        <taxon>Endopterygota</taxon>
        <taxon>Lepidoptera</taxon>
        <taxon>Glossata</taxon>
        <taxon>Ditrysia</taxon>
        <taxon>Tineoidea</taxon>
        <taxon>Psychidae</taxon>
        <taxon>Oiketicinae</taxon>
        <taxon>Eumeta</taxon>
    </lineage>
</organism>
<evidence type="ECO:0000256" key="1">
    <source>
        <dbReference type="SAM" id="MobiDB-lite"/>
    </source>
</evidence>
<evidence type="ECO:0000313" key="3">
    <source>
        <dbReference type="Proteomes" id="UP000299102"/>
    </source>
</evidence>
<proteinExistence type="predicted"/>
<dbReference type="AlphaFoldDB" id="A0A4C1ZWQ0"/>
<sequence>MLYRKPHSPLWFGRYRQHVLNRKAGHRECWLKAINPARSIIRKVGLSKAEMNAYSRSERADEPSESRLSPPPMDSRNLRGVTDALPASLNETGYLMEGAIGTGPPEPEPRRELVNHQRMGAHRRPSIPASPKESPARCRPPGVGIGYLIEGSKLVNDWTDLEHLADLNGGGTSFRFRFVSDSRILEYNLGEIKS</sequence>
<gene>
    <name evidence="2" type="ORF">EVAR_42576_1</name>
</gene>
<reference evidence="2 3" key="1">
    <citation type="journal article" date="2019" name="Commun. Biol.">
        <title>The bagworm genome reveals a unique fibroin gene that provides high tensile strength.</title>
        <authorList>
            <person name="Kono N."/>
            <person name="Nakamura H."/>
            <person name="Ohtoshi R."/>
            <person name="Tomita M."/>
            <person name="Numata K."/>
            <person name="Arakawa K."/>
        </authorList>
    </citation>
    <scope>NUCLEOTIDE SEQUENCE [LARGE SCALE GENOMIC DNA]</scope>
</reference>
<dbReference type="EMBL" id="BGZK01002136">
    <property type="protein sequence ID" value="GBP91037.1"/>
    <property type="molecule type" value="Genomic_DNA"/>
</dbReference>
<keyword evidence="3" id="KW-1185">Reference proteome</keyword>
<feature type="compositionally biased region" description="Basic and acidic residues" evidence="1">
    <location>
        <begin position="56"/>
        <end position="65"/>
    </location>
</feature>
<dbReference type="Proteomes" id="UP000299102">
    <property type="component" value="Unassembled WGS sequence"/>
</dbReference>
<evidence type="ECO:0000313" key="2">
    <source>
        <dbReference type="EMBL" id="GBP91037.1"/>
    </source>
</evidence>
<name>A0A4C1ZWQ0_EUMVA</name>